<feature type="region of interest" description="Disordered" evidence="1">
    <location>
        <begin position="131"/>
        <end position="250"/>
    </location>
</feature>
<protein>
    <submittedName>
        <fullName evidence="2">Trinucleotide repeat-containing gene 6A -like</fullName>
    </submittedName>
</protein>
<dbReference type="CDD" id="cd06257">
    <property type="entry name" value="DnaJ"/>
    <property type="match status" value="1"/>
</dbReference>
<dbReference type="InterPro" id="IPR001623">
    <property type="entry name" value="DnaJ_domain"/>
</dbReference>
<evidence type="ECO:0000313" key="2">
    <source>
        <dbReference type="EMBL" id="CAB4016361.1"/>
    </source>
</evidence>
<evidence type="ECO:0000313" key="3">
    <source>
        <dbReference type="Proteomes" id="UP001152795"/>
    </source>
</evidence>
<dbReference type="PROSITE" id="PS50076">
    <property type="entry name" value="DNAJ_2"/>
    <property type="match status" value="1"/>
</dbReference>
<dbReference type="Proteomes" id="UP001152795">
    <property type="component" value="Unassembled WGS sequence"/>
</dbReference>
<name>A0A6S7JI60_PARCT</name>
<gene>
    <name evidence="2" type="ORF">PACLA_8A028524</name>
</gene>
<dbReference type="SMART" id="SM00271">
    <property type="entry name" value="DnaJ"/>
    <property type="match status" value="1"/>
</dbReference>
<dbReference type="InterPro" id="IPR036869">
    <property type="entry name" value="J_dom_sf"/>
</dbReference>
<feature type="compositionally biased region" description="Basic and acidic residues" evidence="1">
    <location>
        <begin position="193"/>
        <end position="250"/>
    </location>
</feature>
<organism evidence="2 3">
    <name type="scientific">Paramuricea clavata</name>
    <name type="common">Red gorgonian</name>
    <name type="synonym">Violescent sea-whip</name>
    <dbReference type="NCBI Taxonomy" id="317549"/>
    <lineage>
        <taxon>Eukaryota</taxon>
        <taxon>Metazoa</taxon>
        <taxon>Cnidaria</taxon>
        <taxon>Anthozoa</taxon>
        <taxon>Octocorallia</taxon>
        <taxon>Malacalcyonacea</taxon>
        <taxon>Plexauridae</taxon>
        <taxon>Paramuricea</taxon>
    </lineage>
</organism>
<comment type="caution">
    <text evidence="2">The sequence shown here is derived from an EMBL/GenBank/DDBJ whole genome shotgun (WGS) entry which is preliminary data.</text>
</comment>
<sequence length="250" mass="29575">MPKDDKQRSLDVLGLERNASKNDIRLAFFKKSLYSYPDTVKNNSEMASFTEVTQAYSNLSDGSDGATPDEVFFKFFQEVLKDDNAQSLRAMLQEHDATKCADDEYRCEEDDNEIDIEREFERLLEILKNRKKKGKDVPEDMTQDKVVKCRDNLVRQREEAKKDPKKQAPKKGKQQQVPVSKPKPKSKKQLLAEQRRREKEMEKIAVELEMKKKEDEEKEKIRKQMDAEKQKRLEEERKKTEAEARRQRER</sequence>
<evidence type="ECO:0000256" key="1">
    <source>
        <dbReference type="SAM" id="MobiDB-lite"/>
    </source>
</evidence>
<dbReference type="SUPFAM" id="SSF46565">
    <property type="entry name" value="Chaperone J-domain"/>
    <property type="match status" value="1"/>
</dbReference>
<dbReference type="AlphaFoldDB" id="A0A6S7JI60"/>
<dbReference type="Pfam" id="PF00226">
    <property type="entry name" value="DnaJ"/>
    <property type="match status" value="1"/>
</dbReference>
<accession>A0A6S7JI60</accession>
<dbReference type="PRINTS" id="PR00625">
    <property type="entry name" value="JDOMAIN"/>
</dbReference>
<proteinExistence type="predicted"/>
<dbReference type="Gene3D" id="1.10.287.110">
    <property type="entry name" value="DnaJ domain"/>
    <property type="match status" value="1"/>
</dbReference>
<dbReference type="OrthoDB" id="6022581at2759"/>
<feature type="compositionally biased region" description="Basic and acidic residues" evidence="1">
    <location>
        <begin position="135"/>
        <end position="166"/>
    </location>
</feature>
<reference evidence="2" key="1">
    <citation type="submission" date="2020-04" db="EMBL/GenBank/DDBJ databases">
        <authorList>
            <person name="Alioto T."/>
            <person name="Alioto T."/>
            <person name="Gomez Garrido J."/>
        </authorList>
    </citation>
    <scope>NUCLEOTIDE SEQUENCE</scope>
    <source>
        <strain evidence="2">A484AB</strain>
    </source>
</reference>
<keyword evidence="3" id="KW-1185">Reference proteome</keyword>
<dbReference type="EMBL" id="CACRXK020009088">
    <property type="protein sequence ID" value="CAB4016361.1"/>
    <property type="molecule type" value="Genomic_DNA"/>
</dbReference>